<feature type="transmembrane region" description="Helical" evidence="4">
    <location>
        <begin position="293"/>
        <end position="314"/>
    </location>
</feature>
<evidence type="ECO:0000313" key="6">
    <source>
        <dbReference type="EMBL" id="PIK39498.1"/>
    </source>
</evidence>
<dbReference type="GO" id="GO:0003690">
    <property type="term" value="F:double-stranded DNA binding"/>
    <property type="evidence" value="ECO:0007669"/>
    <property type="project" value="InterPro"/>
</dbReference>
<name>A0A2G8JUT3_STIJA</name>
<evidence type="ECO:0000256" key="4">
    <source>
        <dbReference type="SAM" id="Phobius"/>
    </source>
</evidence>
<dbReference type="PROSITE" id="PS50158">
    <property type="entry name" value="ZF_CCHC"/>
    <property type="match status" value="2"/>
</dbReference>
<evidence type="ECO:0000256" key="1">
    <source>
        <dbReference type="PROSITE-ProRule" id="PRU00047"/>
    </source>
</evidence>
<dbReference type="SMART" id="SM00343">
    <property type="entry name" value="ZnF_C2HC"/>
    <property type="match status" value="3"/>
</dbReference>
<feature type="region of interest" description="Disordered" evidence="3">
    <location>
        <begin position="572"/>
        <end position="710"/>
    </location>
</feature>
<dbReference type="PANTHER" id="PTHR22639">
    <property type="entry name" value="GAG-RELATED PROTEIN"/>
    <property type="match status" value="1"/>
</dbReference>
<dbReference type="InterPro" id="IPR036875">
    <property type="entry name" value="Znf_CCHC_sf"/>
</dbReference>
<dbReference type="EMBL" id="MRZV01001232">
    <property type="protein sequence ID" value="PIK39498.1"/>
    <property type="molecule type" value="Genomic_DNA"/>
</dbReference>
<dbReference type="GO" id="GO:0008270">
    <property type="term" value="F:zinc ion binding"/>
    <property type="evidence" value="ECO:0007669"/>
    <property type="project" value="UniProtKB-KW"/>
</dbReference>
<keyword evidence="4" id="KW-0472">Membrane</keyword>
<feature type="domain" description="CCHC-type" evidence="5">
    <location>
        <begin position="517"/>
        <end position="532"/>
    </location>
</feature>
<keyword evidence="1" id="KW-0863">Zinc-finger</keyword>
<dbReference type="Gene3D" id="4.10.60.10">
    <property type="entry name" value="Zinc finger, CCHC-type"/>
    <property type="match status" value="1"/>
</dbReference>
<keyword evidence="2" id="KW-0175">Coiled coil</keyword>
<accession>A0A2G8JUT3</accession>
<dbReference type="GO" id="GO:0002218">
    <property type="term" value="P:activation of innate immune response"/>
    <property type="evidence" value="ECO:0007669"/>
    <property type="project" value="InterPro"/>
</dbReference>
<dbReference type="AlphaFoldDB" id="A0A2G8JUT3"/>
<feature type="compositionally biased region" description="Acidic residues" evidence="3">
    <location>
        <begin position="699"/>
        <end position="710"/>
    </location>
</feature>
<evidence type="ECO:0000256" key="2">
    <source>
        <dbReference type="SAM" id="Coils"/>
    </source>
</evidence>
<proteinExistence type="predicted"/>
<dbReference type="PANTHER" id="PTHR22639:SF3">
    <property type="entry name" value="ZINC FINGER CCHC DOMAIN-CONTAINING PROTEIN 3"/>
    <property type="match status" value="1"/>
</dbReference>
<dbReference type="SUPFAM" id="SSF57756">
    <property type="entry name" value="Retrovirus zinc finger-like domains"/>
    <property type="match status" value="2"/>
</dbReference>
<evidence type="ECO:0000313" key="7">
    <source>
        <dbReference type="Proteomes" id="UP000230750"/>
    </source>
</evidence>
<comment type="caution">
    <text evidence="6">The sequence shown here is derived from an EMBL/GenBank/DDBJ whole genome shotgun (WGS) entry which is preliminary data.</text>
</comment>
<evidence type="ECO:0000259" key="5">
    <source>
        <dbReference type="PROSITE" id="PS50158"/>
    </source>
</evidence>
<feature type="coiled-coil region" evidence="2">
    <location>
        <begin position="133"/>
        <end position="167"/>
    </location>
</feature>
<keyword evidence="1" id="KW-0479">Metal-binding</keyword>
<gene>
    <name evidence="6" type="ORF">BSL78_23652</name>
</gene>
<feature type="domain" description="CCHC-type" evidence="5">
    <location>
        <begin position="554"/>
        <end position="569"/>
    </location>
</feature>
<keyword evidence="1" id="KW-0862">Zinc</keyword>
<protein>
    <submittedName>
        <fullName evidence="6">Putative zinc finger CCHC domain-containing protein 3-like</fullName>
    </submittedName>
</protein>
<dbReference type="InterPro" id="IPR001878">
    <property type="entry name" value="Znf_CCHC"/>
</dbReference>
<feature type="transmembrane region" description="Helical" evidence="4">
    <location>
        <begin position="326"/>
        <end position="357"/>
    </location>
</feature>
<dbReference type="Proteomes" id="UP000230750">
    <property type="component" value="Unassembled WGS sequence"/>
</dbReference>
<reference evidence="6 7" key="1">
    <citation type="journal article" date="2017" name="PLoS Biol.">
        <title>The sea cucumber genome provides insights into morphological evolution and visceral regeneration.</title>
        <authorList>
            <person name="Zhang X."/>
            <person name="Sun L."/>
            <person name="Yuan J."/>
            <person name="Sun Y."/>
            <person name="Gao Y."/>
            <person name="Zhang L."/>
            <person name="Li S."/>
            <person name="Dai H."/>
            <person name="Hamel J.F."/>
            <person name="Liu C."/>
            <person name="Yu Y."/>
            <person name="Liu S."/>
            <person name="Lin W."/>
            <person name="Guo K."/>
            <person name="Jin S."/>
            <person name="Xu P."/>
            <person name="Storey K.B."/>
            <person name="Huan P."/>
            <person name="Zhang T."/>
            <person name="Zhou Y."/>
            <person name="Zhang J."/>
            <person name="Lin C."/>
            <person name="Li X."/>
            <person name="Xing L."/>
            <person name="Huo D."/>
            <person name="Sun M."/>
            <person name="Wang L."/>
            <person name="Mercier A."/>
            <person name="Li F."/>
            <person name="Yang H."/>
            <person name="Xiang J."/>
        </authorList>
    </citation>
    <scope>NUCLEOTIDE SEQUENCE [LARGE SCALE GENOMIC DNA]</scope>
    <source>
        <strain evidence="6">Shaxun</strain>
        <tissue evidence="6">Muscle</tissue>
    </source>
</reference>
<keyword evidence="7" id="KW-1185">Reference proteome</keyword>
<feature type="compositionally biased region" description="Polar residues" evidence="3">
    <location>
        <begin position="572"/>
        <end position="588"/>
    </location>
</feature>
<sequence>MGLIAETDVKCDSFEVGATVTATYRNSPYDVKILVYPSLCTILQVTLQKEGDIVWSGRWYEKISWKETVIWRGPTVSLRQKLLFPFLFASNYVPKVLKRKMRDDAGDRIIAKLMQNAQEDDAVDNNFVEASLIASLKSEVASLRKRIEDLEKQNNLLQNLLPDTLTELKDAIASLNKKRCRIIPPATPPRRLFSTFHVPVTPPPSTASPPKQPSPIELPVPMTPSSLSAITKLRQPLATFAVSSWDSRRHWEENFVIDDIFRRAGRTCLRLKDSHFSEKRHGKQKSLWKMGKIIFLWRKCKVLLLLLYCAVLYFPPGGCDSLCSCVFLSSFIVCCFTILSFVCFVLLPCGLATFGIMASRRDSRIVKLSFTGEQAVPPVQVFSILKSKGVVVPGEVDALQALQGRNIDDLRFTSDVARQKGVTLLSNVEGMTVTPYERSVWVTIIHVGLEVRQELVVTVLGRFGAVKAAKMCSYAQAPGVLNGHRQVRIDLKQDIPSFLFIAGHKAHVRYPGQPRTCFRCGETGHEAKGCPNKKCGRCLRLGHDSTACPNEVVCSLCGKEGHVFRACPSSYVSRTKSGGKSSSDAPTTSREEGESGGILPSPAPGSPSPVVADPNPVPAPRKSPPASPINSSSSVPSPPPVSPDPEALSDGESVVIDSPEVLSDSDSGESVISEPKRATGTSWYDEMGEPSLKRSASSDDSDDDMSSGRA</sequence>
<keyword evidence="4" id="KW-1133">Transmembrane helix</keyword>
<evidence type="ECO:0000256" key="3">
    <source>
        <dbReference type="SAM" id="MobiDB-lite"/>
    </source>
</evidence>
<keyword evidence="4" id="KW-0812">Transmembrane</keyword>
<dbReference type="InterPro" id="IPR042509">
    <property type="entry name" value="ZCCHC3"/>
</dbReference>
<dbReference type="GO" id="GO:0003723">
    <property type="term" value="F:RNA binding"/>
    <property type="evidence" value="ECO:0007669"/>
    <property type="project" value="InterPro"/>
</dbReference>
<feature type="compositionally biased region" description="Pro residues" evidence="3">
    <location>
        <begin position="615"/>
        <end position="627"/>
    </location>
</feature>
<organism evidence="6 7">
    <name type="scientific">Stichopus japonicus</name>
    <name type="common">Sea cucumber</name>
    <dbReference type="NCBI Taxonomy" id="307972"/>
    <lineage>
        <taxon>Eukaryota</taxon>
        <taxon>Metazoa</taxon>
        <taxon>Echinodermata</taxon>
        <taxon>Eleutherozoa</taxon>
        <taxon>Echinozoa</taxon>
        <taxon>Holothuroidea</taxon>
        <taxon>Aspidochirotacea</taxon>
        <taxon>Aspidochirotida</taxon>
        <taxon>Stichopodidae</taxon>
        <taxon>Apostichopus</taxon>
    </lineage>
</organism>